<sequence>VAASFASEGSVMNELKQWNDLYGEGGSRKKQQLTYFL</sequence>
<dbReference type="AlphaFoldDB" id="A0A5K0Z662"/>
<reference evidence="1" key="1">
    <citation type="submission" date="2019-09" db="EMBL/GenBank/DDBJ databases">
        <authorList>
            <person name="Zhang L."/>
        </authorList>
    </citation>
    <scope>NUCLEOTIDE SEQUENCE</scope>
</reference>
<gene>
    <name evidence="1" type="ORF">NYM_LOCUS9702</name>
</gene>
<accession>A0A5K0Z662</accession>
<organism evidence="1">
    <name type="scientific">Nymphaea colorata</name>
    <name type="common">pocket water lily</name>
    <dbReference type="NCBI Taxonomy" id="210225"/>
    <lineage>
        <taxon>Eukaryota</taxon>
        <taxon>Viridiplantae</taxon>
        <taxon>Streptophyta</taxon>
        <taxon>Embryophyta</taxon>
        <taxon>Tracheophyta</taxon>
        <taxon>Spermatophyta</taxon>
        <taxon>Magnoliopsida</taxon>
        <taxon>Nymphaeales</taxon>
        <taxon>Nymphaeaceae</taxon>
        <taxon>Nymphaea</taxon>
    </lineage>
</organism>
<name>A0A5K0Z662_9MAGN</name>
<dbReference type="EMBL" id="LR721778">
    <property type="protein sequence ID" value="VVV86003.1"/>
    <property type="molecule type" value="Genomic_DNA"/>
</dbReference>
<evidence type="ECO:0000313" key="1">
    <source>
        <dbReference type="EMBL" id="VVV86003.1"/>
    </source>
</evidence>
<protein>
    <submittedName>
        <fullName evidence="1">Uncharacterized protein</fullName>
    </submittedName>
</protein>
<proteinExistence type="predicted"/>
<feature type="non-terminal residue" evidence="1">
    <location>
        <position position="1"/>
    </location>
</feature>